<keyword evidence="1" id="KW-0812">Transmembrane</keyword>
<evidence type="ECO:0008006" key="4">
    <source>
        <dbReference type="Google" id="ProtNLM"/>
    </source>
</evidence>
<keyword evidence="1" id="KW-1133">Transmembrane helix</keyword>
<dbReference type="STRING" id="69.GLE_0314"/>
<feature type="transmembrane region" description="Helical" evidence="1">
    <location>
        <begin position="155"/>
        <end position="175"/>
    </location>
</feature>
<dbReference type="PATRIC" id="fig|69.6.peg.311"/>
<accession>A0A0S2DBJ9</accession>
<feature type="transmembrane region" description="Helical" evidence="1">
    <location>
        <begin position="70"/>
        <end position="89"/>
    </location>
</feature>
<dbReference type="Proteomes" id="UP000061569">
    <property type="component" value="Chromosome"/>
</dbReference>
<dbReference type="KEGG" id="lez:GLE_0314"/>
<evidence type="ECO:0000313" key="2">
    <source>
        <dbReference type="EMBL" id="ALN55672.1"/>
    </source>
</evidence>
<evidence type="ECO:0000313" key="3">
    <source>
        <dbReference type="Proteomes" id="UP000061569"/>
    </source>
</evidence>
<feature type="transmembrane region" description="Helical" evidence="1">
    <location>
        <begin position="28"/>
        <end position="49"/>
    </location>
</feature>
<evidence type="ECO:0000256" key="1">
    <source>
        <dbReference type="SAM" id="Phobius"/>
    </source>
</evidence>
<dbReference type="AlphaFoldDB" id="A0A0S2DBJ9"/>
<proteinExistence type="predicted"/>
<organism evidence="2 3">
    <name type="scientific">Lysobacter enzymogenes</name>
    <dbReference type="NCBI Taxonomy" id="69"/>
    <lineage>
        <taxon>Bacteria</taxon>
        <taxon>Pseudomonadati</taxon>
        <taxon>Pseudomonadota</taxon>
        <taxon>Gammaproteobacteria</taxon>
        <taxon>Lysobacterales</taxon>
        <taxon>Lysobacteraceae</taxon>
        <taxon>Lysobacter</taxon>
    </lineage>
</organism>
<protein>
    <recommendedName>
        <fullName evidence="4">DUF3592 domain-containing protein</fullName>
    </recommendedName>
</protein>
<reference evidence="2 3" key="1">
    <citation type="submission" date="2015-11" db="EMBL/GenBank/DDBJ databases">
        <title>Genome sequences of Lysobacter enzymogenes strain C3 and Lysobacter antibioticus ATCC 29479.</title>
        <authorList>
            <person name="Kobayashi D.Y."/>
        </authorList>
    </citation>
    <scope>NUCLEOTIDE SEQUENCE [LARGE SCALE GENOMIC DNA]</scope>
    <source>
        <strain evidence="2 3">C3</strain>
    </source>
</reference>
<feature type="transmembrane region" description="Helical" evidence="1">
    <location>
        <begin position="95"/>
        <end position="119"/>
    </location>
</feature>
<dbReference type="OrthoDB" id="5197046at2"/>
<keyword evidence="1" id="KW-0472">Membrane</keyword>
<sequence>MSTVDPALARRRERLDAGPPPRPGWRPWLLLAAYAGCWAMFGYGLGDAAHYPVATGYLAPELQPPNQTPALLWMLFVGVFAGMLLGLAADGELGAILGGAGGTAGAFAINLGATALGLWRGAADRWTAPPRLGFFDAGATLPWGAGGWLSWNAQYWAPALLAALAALLAAVALTSRRRQRRRHERIRATLAQGQRTAGTVTETADTGVAVGHRPHIRVVARFSDHLGTGRWVTKIGPFDPARLPRVGDPVQVWFLREAPGDEDRIVVGFGSEEDAGIEERLARR</sequence>
<name>A0A0S2DBJ9_LYSEN</name>
<dbReference type="EMBL" id="CP013140">
    <property type="protein sequence ID" value="ALN55672.1"/>
    <property type="molecule type" value="Genomic_DNA"/>
</dbReference>
<gene>
    <name evidence="2" type="ORF">GLE_0314</name>
</gene>